<keyword evidence="2" id="KW-0472">Membrane</keyword>
<feature type="compositionally biased region" description="Gly residues" evidence="1">
    <location>
        <begin position="51"/>
        <end position="64"/>
    </location>
</feature>
<feature type="compositionally biased region" description="Low complexity" evidence="1">
    <location>
        <begin position="168"/>
        <end position="183"/>
    </location>
</feature>
<feature type="compositionally biased region" description="Low complexity" evidence="1">
    <location>
        <begin position="81"/>
        <end position="90"/>
    </location>
</feature>
<feature type="transmembrane region" description="Helical" evidence="2">
    <location>
        <begin position="418"/>
        <end position="439"/>
    </location>
</feature>
<keyword evidence="2" id="KW-1133">Transmembrane helix</keyword>
<dbReference type="AlphaFoldDB" id="K0RZT1"/>
<keyword evidence="2" id="KW-0812">Transmembrane</keyword>
<protein>
    <recommendedName>
        <fullName evidence="5">MULE transposase domain-containing protein</fullName>
    </recommendedName>
</protein>
<organism evidence="3 4">
    <name type="scientific">Thalassiosira oceanica</name>
    <name type="common">Marine diatom</name>
    <dbReference type="NCBI Taxonomy" id="159749"/>
    <lineage>
        <taxon>Eukaryota</taxon>
        <taxon>Sar</taxon>
        <taxon>Stramenopiles</taxon>
        <taxon>Ochrophyta</taxon>
        <taxon>Bacillariophyta</taxon>
        <taxon>Coscinodiscophyceae</taxon>
        <taxon>Thalassiosirophycidae</taxon>
        <taxon>Thalassiosirales</taxon>
        <taxon>Thalassiosiraceae</taxon>
        <taxon>Thalassiosira</taxon>
    </lineage>
</organism>
<comment type="caution">
    <text evidence="3">The sequence shown here is derived from an EMBL/GenBank/DDBJ whole genome shotgun (WGS) entry which is preliminary data.</text>
</comment>
<evidence type="ECO:0000256" key="2">
    <source>
        <dbReference type="SAM" id="Phobius"/>
    </source>
</evidence>
<accession>K0RZT1</accession>
<feature type="region of interest" description="Disordered" evidence="1">
    <location>
        <begin position="143"/>
        <end position="184"/>
    </location>
</feature>
<evidence type="ECO:0000256" key="1">
    <source>
        <dbReference type="SAM" id="MobiDB-lite"/>
    </source>
</evidence>
<evidence type="ECO:0008006" key="5">
    <source>
        <dbReference type="Google" id="ProtNLM"/>
    </source>
</evidence>
<keyword evidence="4" id="KW-1185">Reference proteome</keyword>
<proteinExistence type="predicted"/>
<dbReference type="EMBL" id="AGNL01026467">
    <property type="protein sequence ID" value="EJK57999.1"/>
    <property type="molecule type" value="Genomic_DNA"/>
</dbReference>
<feature type="region of interest" description="Disordered" evidence="1">
    <location>
        <begin position="45"/>
        <end position="122"/>
    </location>
</feature>
<reference evidence="3 4" key="1">
    <citation type="journal article" date="2012" name="Genome Biol.">
        <title>Genome and low-iron response of an oceanic diatom adapted to chronic iron limitation.</title>
        <authorList>
            <person name="Lommer M."/>
            <person name="Specht M."/>
            <person name="Roy A.S."/>
            <person name="Kraemer L."/>
            <person name="Andreson R."/>
            <person name="Gutowska M.A."/>
            <person name="Wolf J."/>
            <person name="Bergner S.V."/>
            <person name="Schilhabel M.B."/>
            <person name="Klostermeier U.C."/>
            <person name="Beiko R.G."/>
            <person name="Rosenstiel P."/>
            <person name="Hippler M."/>
            <person name="Laroche J."/>
        </authorList>
    </citation>
    <scope>NUCLEOTIDE SEQUENCE [LARGE SCALE GENOMIC DNA]</scope>
    <source>
        <strain evidence="3 4">CCMP1005</strain>
    </source>
</reference>
<feature type="transmembrane region" description="Helical" evidence="2">
    <location>
        <begin position="478"/>
        <end position="498"/>
    </location>
</feature>
<name>K0RZT1_THAOC</name>
<sequence>MPLRPLANPALFPKISFRPEAAQARPPLRSQVAARAAVQFGSRVEPTTGSGAYGQAGSGFGNVSGNGRPFQDVPPSAPEFTTGTGAYGHAAGSGFGNGFGNAPRSQNAPSSGPGPVGPGFGNANPGYGFGSVAYPQAPFQSATFPPSRQFGRDIGNVTAPVPAPQPRSPSKSAGKRAASSSPALRRTALRAVSGVASAAEYIQGQVEPGKCAPASAQPAPFGGWRSGAFEAMDGQSYTVKHQGVKWLSLQCSFKTSEKCLRLRVLRNGSFELLHEHTTSCMMRNGVELDEEKKKTLPYAEQKDVTAEQYDLIDSLALQKERLTSRQICEKVVGLRRNEDGVVYHKGLAAAEIANRVGTARAELRCGDVLAQMEEAYGGSIKDDVFLQESRSFPDKDGLGRVMMFSCRKLMRRLFARKLLIMMIYDEIAGIYLPVVWTLMSSKTEICYKQAFSCLYSINPNIDIFKAGVDFEPALFNGFQFWFSDTILIGCFFHFMQALRKKMKEFHIIKDEIKAAVEAFQYLIVLPPDELDVKGIDFIWSIIIDYLEHHAENYVMPKKSKKKWVKFWAYFRNQWLKPAFILVWNLYHLKDEDVDEETRNKTNCLLECYNRKINNLFPSAHPPLVTFVETLEKEARHQVQNLQDIADMVVIPREYPIAHLPWSILKSYESFSITDEYQDCTGQRKCDHKATKNAKRDKATRRTSR</sequence>
<dbReference type="Proteomes" id="UP000266841">
    <property type="component" value="Unassembled WGS sequence"/>
</dbReference>
<dbReference type="OrthoDB" id="116650at2759"/>
<gene>
    <name evidence="3" type="ORF">THAOC_21909</name>
</gene>
<evidence type="ECO:0000313" key="4">
    <source>
        <dbReference type="Proteomes" id="UP000266841"/>
    </source>
</evidence>
<evidence type="ECO:0000313" key="3">
    <source>
        <dbReference type="EMBL" id="EJK57999.1"/>
    </source>
</evidence>